<feature type="compositionally biased region" description="Polar residues" evidence="5">
    <location>
        <begin position="1"/>
        <end position="10"/>
    </location>
</feature>
<feature type="region of interest" description="Disordered" evidence="5">
    <location>
        <begin position="1"/>
        <end position="39"/>
    </location>
</feature>
<dbReference type="GO" id="GO:0016236">
    <property type="term" value="P:macroautophagy"/>
    <property type="evidence" value="ECO:0007669"/>
    <property type="project" value="TreeGrafter"/>
</dbReference>
<dbReference type="EMBL" id="CDMY01000411">
    <property type="protein sequence ID" value="CEM11221.1"/>
    <property type="molecule type" value="Genomic_DNA"/>
</dbReference>
<evidence type="ECO:0000256" key="5">
    <source>
        <dbReference type="SAM" id="MobiDB-lite"/>
    </source>
</evidence>
<feature type="region of interest" description="Disordered" evidence="5">
    <location>
        <begin position="287"/>
        <end position="332"/>
    </location>
</feature>
<dbReference type="GO" id="GO:0005783">
    <property type="term" value="C:endoplasmic reticulum"/>
    <property type="evidence" value="ECO:0007669"/>
    <property type="project" value="TreeGrafter"/>
</dbReference>
<keyword evidence="4 6" id="KW-0472">Membrane</keyword>
<evidence type="ECO:0000256" key="6">
    <source>
        <dbReference type="SAM" id="Phobius"/>
    </source>
</evidence>
<reference evidence="7 8" key="1">
    <citation type="submission" date="2014-11" db="EMBL/GenBank/DDBJ databases">
        <authorList>
            <person name="Zhu J."/>
            <person name="Qi W."/>
            <person name="Song R."/>
        </authorList>
    </citation>
    <scope>NUCLEOTIDE SEQUENCE [LARGE SCALE GENOMIC DNA]</scope>
</reference>
<feature type="transmembrane region" description="Helical" evidence="6">
    <location>
        <begin position="434"/>
        <end position="451"/>
    </location>
</feature>
<gene>
    <name evidence="7" type="ORF">Vbra_4406</name>
</gene>
<dbReference type="PANTHER" id="PTHR21389">
    <property type="entry name" value="P53 INDUCED PROTEIN"/>
    <property type="match status" value="1"/>
</dbReference>
<keyword evidence="2 6" id="KW-0812">Transmembrane</keyword>
<protein>
    <submittedName>
        <fullName evidence="7">Uncharacterized protein</fullName>
    </submittedName>
</protein>
<feature type="transmembrane region" description="Helical" evidence="6">
    <location>
        <begin position="359"/>
        <end position="377"/>
    </location>
</feature>
<dbReference type="PANTHER" id="PTHR21389:SF0">
    <property type="entry name" value="ETOPOSIDE-INDUCED PROTEIN 2.4 HOMOLOG"/>
    <property type="match status" value="1"/>
</dbReference>
<dbReference type="InterPro" id="IPR059112">
    <property type="entry name" value="CysZ/EI24"/>
</dbReference>
<dbReference type="VEuPathDB" id="CryptoDB:Vbra_4406"/>
<dbReference type="AlphaFoldDB" id="A0A0G4FED8"/>
<evidence type="ECO:0000313" key="7">
    <source>
        <dbReference type="EMBL" id="CEM11221.1"/>
    </source>
</evidence>
<dbReference type="GO" id="GO:0016020">
    <property type="term" value="C:membrane"/>
    <property type="evidence" value="ECO:0007669"/>
    <property type="project" value="UniProtKB-SubCell"/>
</dbReference>
<evidence type="ECO:0000256" key="4">
    <source>
        <dbReference type="ARBA" id="ARBA00023136"/>
    </source>
</evidence>
<organism evidence="7 8">
    <name type="scientific">Vitrella brassicaformis (strain CCMP3155)</name>
    <dbReference type="NCBI Taxonomy" id="1169540"/>
    <lineage>
        <taxon>Eukaryota</taxon>
        <taxon>Sar</taxon>
        <taxon>Alveolata</taxon>
        <taxon>Colpodellida</taxon>
        <taxon>Vitrellaceae</taxon>
        <taxon>Vitrella</taxon>
    </lineage>
</organism>
<evidence type="ECO:0000256" key="1">
    <source>
        <dbReference type="ARBA" id="ARBA00004141"/>
    </source>
</evidence>
<feature type="transmembrane region" description="Helical" evidence="6">
    <location>
        <begin position="410"/>
        <end position="427"/>
    </location>
</feature>
<proteinExistence type="predicted"/>
<sequence>MLGSDPSSVVRQRRREQDPRPSDALPTPNSPTDQRQEYPGSGRREALVYYSKAVVTALHCFLCGVLDALQVHRCVVFFVKSEIIRTRCLQCFIMNGLIFLGSILIFDHLILPLFYLMAHYTYSCLMGFSHLATAGPTHTALSVSISMIPLLSSFSLSSGDPSAIATSLQQASTNATLTDHLAQHLYKLQTNDTLGGGGGNASLAEQLAFNASTMPHGNNSTVDTREIVKAVGFWFGCLYRVLWIYPIYYLSFILNTLWYQDLADQAFIVCQKYPHLFPSQHNATDRGAIPDHGARKRKAAPSPSGPSPHPPSQSSPLDRSPVPHPSTPPAHSSRVRFLDRLVDEVFRVLLNMVWIMQTYVLWCIVPGYLGVVVYALQSSWLASMYCFEYRWVSVLKWSACERLEYFESHWLYFAGFGMPLTLLYVMSPRFIDSGVFALIFPVCILLSITATPRPFPYPPLQRLPIFYLVQLVTWGVLKYGMTEKRDGEGKADSVEADRCRQTHEGSAFHQLFPDPPPKRVVK</sequence>
<feature type="transmembrane region" description="Helical" evidence="6">
    <location>
        <begin position="92"/>
        <end position="118"/>
    </location>
</feature>
<feature type="compositionally biased region" description="Pro residues" evidence="5">
    <location>
        <begin position="303"/>
        <end position="313"/>
    </location>
</feature>
<comment type="subcellular location">
    <subcellularLocation>
        <location evidence="1">Membrane</location>
        <topology evidence="1">Multi-pass membrane protein</topology>
    </subcellularLocation>
</comment>
<feature type="transmembrane region" description="Helical" evidence="6">
    <location>
        <begin position="463"/>
        <end position="481"/>
    </location>
</feature>
<feature type="region of interest" description="Disordered" evidence="5">
    <location>
        <begin position="487"/>
        <end position="522"/>
    </location>
</feature>
<evidence type="ECO:0000256" key="2">
    <source>
        <dbReference type="ARBA" id="ARBA00022692"/>
    </source>
</evidence>
<keyword evidence="3 6" id="KW-1133">Transmembrane helix</keyword>
<name>A0A0G4FED8_VITBC</name>
<dbReference type="Proteomes" id="UP000041254">
    <property type="component" value="Unassembled WGS sequence"/>
</dbReference>
<evidence type="ECO:0000256" key="3">
    <source>
        <dbReference type="ARBA" id="ARBA00022989"/>
    </source>
</evidence>
<accession>A0A0G4FED8</accession>
<keyword evidence="8" id="KW-1185">Reference proteome</keyword>
<dbReference type="InParanoid" id="A0A0G4FED8"/>
<feature type="transmembrane region" description="Helical" evidence="6">
    <location>
        <begin position="47"/>
        <end position="71"/>
    </location>
</feature>
<dbReference type="OrthoDB" id="266518at2759"/>
<dbReference type="Pfam" id="PF07264">
    <property type="entry name" value="EI24"/>
    <property type="match status" value="1"/>
</dbReference>
<evidence type="ECO:0000313" key="8">
    <source>
        <dbReference type="Proteomes" id="UP000041254"/>
    </source>
</evidence>
<feature type="compositionally biased region" description="Basic and acidic residues" evidence="5">
    <location>
        <begin position="487"/>
        <end position="503"/>
    </location>
</feature>
<dbReference type="STRING" id="1169540.A0A0G4FED8"/>